<name>A0A1B3WFG9_9FIRM</name>
<feature type="transmembrane region" description="Helical" evidence="13">
    <location>
        <begin position="386"/>
        <end position="410"/>
    </location>
</feature>
<proteinExistence type="inferred from homology"/>
<dbReference type="PIRSF" id="PIRSF006603">
    <property type="entry name" value="DinF"/>
    <property type="match status" value="1"/>
</dbReference>
<evidence type="ECO:0000313" key="16">
    <source>
        <dbReference type="Proteomes" id="UP000094757"/>
    </source>
</evidence>
<reference evidence="14" key="2">
    <citation type="submission" date="2016-08" db="EMBL/GenBank/DDBJ databases">
        <authorList>
            <person name="Seilhamer J.J."/>
        </authorList>
    </citation>
    <scope>NUCLEOTIDE SEQUENCE [LARGE SCALE GENOMIC DNA]</scope>
    <source>
        <strain evidence="14">F0677</strain>
    </source>
</reference>
<evidence type="ECO:0000256" key="6">
    <source>
        <dbReference type="ARBA" id="ARBA00022449"/>
    </source>
</evidence>
<evidence type="ECO:0000256" key="13">
    <source>
        <dbReference type="SAM" id="Phobius"/>
    </source>
</evidence>
<keyword evidence="5" id="KW-0813">Transport</keyword>
<feature type="transmembrane region" description="Helical" evidence="13">
    <location>
        <begin position="357"/>
        <end position="374"/>
    </location>
</feature>
<dbReference type="GO" id="GO:0005886">
    <property type="term" value="C:plasma membrane"/>
    <property type="evidence" value="ECO:0007669"/>
    <property type="project" value="UniProtKB-SubCell"/>
</dbReference>
<evidence type="ECO:0000256" key="8">
    <source>
        <dbReference type="ARBA" id="ARBA00022692"/>
    </source>
</evidence>
<feature type="transmembrane region" description="Helical" evidence="13">
    <location>
        <begin position="164"/>
        <end position="184"/>
    </location>
</feature>
<feature type="transmembrane region" description="Helical" evidence="13">
    <location>
        <begin position="317"/>
        <end position="337"/>
    </location>
</feature>
<reference evidence="15 17" key="3">
    <citation type="submission" date="2018-08" db="EMBL/GenBank/DDBJ databases">
        <title>Draft genome sequence of Dialister pneumosintes KCOM 1685.</title>
        <authorList>
            <person name="Kook J.-K."/>
            <person name="Park S.-N."/>
            <person name="Lim Y.K."/>
        </authorList>
    </citation>
    <scope>NUCLEOTIDE SEQUENCE [LARGE SCALE GENOMIC DNA]</scope>
    <source>
        <strain evidence="15 17">KCOM 1685</strain>
    </source>
</reference>
<dbReference type="AlphaFoldDB" id="A0A1B3WFG9"/>
<dbReference type="CDD" id="cd13131">
    <property type="entry name" value="MATE_NorM_like"/>
    <property type="match status" value="1"/>
</dbReference>
<evidence type="ECO:0000313" key="15">
    <source>
        <dbReference type="EMBL" id="RID95093.1"/>
    </source>
</evidence>
<dbReference type="EMBL" id="QWKU01000001">
    <property type="protein sequence ID" value="RID95093.1"/>
    <property type="molecule type" value="Genomic_DNA"/>
</dbReference>
<keyword evidence="11 13" id="KW-0472">Membrane</keyword>
<keyword evidence="17" id="KW-1185">Reference proteome</keyword>
<evidence type="ECO:0000256" key="9">
    <source>
        <dbReference type="ARBA" id="ARBA00022989"/>
    </source>
</evidence>
<dbReference type="GO" id="GO:0006811">
    <property type="term" value="P:monoatomic ion transport"/>
    <property type="evidence" value="ECO:0007669"/>
    <property type="project" value="UniProtKB-KW"/>
</dbReference>
<evidence type="ECO:0000256" key="4">
    <source>
        <dbReference type="ARBA" id="ARBA00020268"/>
    </source>
</evidence>
<accession>A0A1B3WFG9</accession>
<dbReference type="InterPro" id="IPR050222">
    <property type="entry name" value="MATE_MdtK"/>
</dbReference>
<dbReference type="Proteomes" id="UP000094757">
    <property type="component" value="Chromosome"/>
</dbReference>
<evidence type="ECO:0000256" key="7">
    <source>
        <dbReference type="ARBA" id="ARBA00022475"/>
    </source>
</evidence>
<dbReference type="InterPro" id="IPR002528">
    <property type="entry name" value="MATE_fam"/>
</dbReference>
<evidence type="ECO:0000256" key="5">
    <source>
        <dbReference type="ARBA" id="ARBA00022448"/>
    </source>
</evidence>
<evidence type="ECO:0000256" key="12">
    <source>
        <dbReference type="ARBA" id="ARBA00031636"/>
    </source>
</evidence>
<dbReference type="InterPro" id="IPR048279">
    <property type="entry name" value="MdtK-like"/>
</dbReference>
<dbReference type="NCBIfam" id="TIGR00797">
    <property type="entry name" value="matE"/>
    <property type="match status" value="1"/>
</dbReference>
<evidence type="ECO:0000313" key="14">
    <source>
        <dbReference type="EMBL" id="AOH39666.1"/>
    </source>
</evidence>
<dbReference type="Pfam" id="PF01554">
    <property type="entry name" value="MatE"/>
    <property type="match status" value="2"/>
</dbReference>
<dbReference type="EMBL" id="CP017037">
    <property type="protein sequence ID" value="AOH39666.1"/>
    <property type="molecule type" value="Genomic_DNA"/>
</dbReference>
<dbReference type="RefSeq" id="WP_069177424.1">
    <property type="nucleotide sequence ID" value="NZ_CP017037.1"/>
</dbReference>
<dbReference type="Proteomes" id="UP000266262">
    <property type="component" value="Unassembled WGS sequence"/>
</dbReference>
<feature type="transmembrane region" description="Helical" evidence="13">
    <location>
        <begin position="45"/>
        <end position="66"/>
    </location>
</feature>
<dbReference type="OrthoDB" id="9780160at2"/>
<feature type="transmembrane region" description="Helical" evidence="13">
    <location>
        <begin position="87"/>
        <end position="110"/>
    </location>
</feature>
<sequence>MFTQIHRHIKQLMTVMIPILIAQISVVGMNFINTAMSGHAGPNDLAGVSVGAGLCYPPLASIVGLLMAGTPMLAQLKGRRDKKNIPIVVRTGLFLAIIIGVIFITSYFLFIDTLMNSLQLTPPVEKIARGYLLAMMGSVFFEALVIPLRALTDTIGNTSISMKLFLIALPINALFNYLLIYGNFGFPQLGGIGSGISSMITYIILFLLFLYITWSDSRFMGKKIFSQITTTKKIWKEYLSLGLPNGLGIFMETSLFGLIIIFIAKFGTTVLAAYQVANNFSTLAYMFPLSCSMALTILVGTAVGGENYDKARTFRSAGLFLSIIGSFITFILTITLREEIASIYSADLTVIKEAGHFLIYAAAWQMFDAIAAPIQGILRGYKDAQIPFFLMLIAYWGICFPSCLFLDHTLGNGAFAYWQGIDFGIACSAILVTLRLIYVEKKHKIN</sequence>
<protein>
    <recommendedName>
        <fullName evidence="4">Probable multidrug resistance protein NorM</fullName>
    </recommendedName>
    <alternativeName>
        <fullName evidence="12">Multidrug-efflux transporter</fullName>
    </alternativeName>
</protein>
<keyword evidence="7" id="KW-1003">Cell membrane</keyword>
<reference evidence="16" key="1">
    <citation type="submission" date="2016-08" db="EMBL/GenBank/DDBJ databases">
        <authorList>
            <person name="Holder M.E."/>
            <person name="Ajami N.J."/>
            <person name="Petrosino J.F."/>
        </authorList>
    </citation>
    <scope>NUCLEOTIDE SEQUENCE [LARGE SCALE GENOMIC DNA]</scope>
    <source>
        <strain evidence="16">F0677</strain>
    </source>
</reference>
<gene>
    <name evidence="14" type="ORF">BCB69_05020</name>
    <name evidence="15" type="ORF">DX915_04380</name>
</gene>
<feature type="transmembrane region" description="Helical" evidence="13">
    <location>
        <begin position="283"/>
        <end position="305"/>
    </location>
</feature>
<comment type="subcellular location">
    <subcellularLocation>
        <location evidence="2">Cell membrane</location>
        <topology evidence="2">Multi-pass membrane protein</topology>
    </subcellularLocation>
</comment>
<feature type="transmembrane region" description="Helical" evidence="13">
    <location>
        <begin position="130"/>
        <end position="152"/>
    </location>
</feature>
<comment type="similarity">
    <text evidence="3">Belongs to the multi antimicrobial extrusion (MATE) (TC 2.A.66.1) family.</text>
</comment>
<evidence type="ECO:0000256" key="1">
    <source>
        <dbReference type="ARBA" id="ARBA00003408"/>
    </source>
</evidence>
<evidence type="ECO:0000256" key="2">
    <source>
        <dbReference type="ARBA" id="ARBA00004651"/>
    </source>
</evidence>
<evidence type="ECO:0000313" key="17">
    <source>
        <dbReference type="Proteomes" id="UP000266262"/>
    </source>
</evidence>
<evidence type="ECO:0000256" key="11">
    <source>
        <dbReference type="ARBA" id="ARBA00023136"/>
    </source>
</evidence>
<keyword evidence="6" id="KW-0050">Antiport</keyword>
<dbReference type="PANTHER" id="PTHR43298:SF2">
    <property type="entry name" value="FMN_FAD EXPORTER YEEO-RELATED"/>
    <property type="match status" value="1"/>
</dbReference>
<comment type="function">
    <text evidence="1">Multidrug efflux pump.</text>
</comment>
<dbReference type="KEGG" id="dpn:BCB69_05020"/>
<dbReference type="PANTHER" id="PTHR43298">
    <property type="entry name" value="MULTIDRUG RESISTANCE PROTEIN NORM-RELATED"/>
    <property type="match status" value="1"/>
</dbReference>
<feature type="transmembrane region" description="Helical" evidence="13">
    <location>
        <begin position="12"/>
        <end position="33"/>
    </location>
</feature>
<keyword evidence="10" id="KW-0406">Ion transport</keyword>
<keyword evidence="8 13" id="KW-0812">Transmembrane</keyword>
<dbReference type="STRING" id="39950.BCB69_05020"/>
<dbReference type="GO" id="GO:0015297">
    <property type="term" value="F:antiporter activity"/>
    <property type="evidence" value="ECO:0007669"/>
    <property type="project" value="UniProtKB-KW"/>
</dbReference>
<organism evidence="14 16">
    <name type="scientific">Dialister pneumosintes</name>
    <dbReference type="NCBI Taxonomy" id="39950"/>
    <lineage>
        <taxon>Bacteria</taxon>
        <taxon>Bacillati</taxon>
        <taxon>Bacillota</taxon>
        <taxon>Negativicutes</taxon>
        <taxon>Veillonellales</taxon>
        <taxon>Veillonellaceae</taxon>
        <taxon>Dialister</taxon>
    </lineage>
</organism>
<evidence type="ECO:0000256" key="3">
    <source>
        <dbReference type="ARBA" id="ARBA00010199"/>
    </source>
</evidence>
<dbReference type="GO" id="GO:0042910">
    <property type="term" value="F:xenobiotic transmembrane transporter activity"/>
    <property type="evidence" value="ECO:0007669"/>
    <property type="project" value="InterPro"/>
</dbReference>
<evidence type="ECO:0000256" key="10">
    <source>
        <dbReference type="ARBA" id="ARBA00023065"/>
    </source>
</evidence>
<feature type="transmembrane region" description="Helical" evidence="13">
    <location>
        <begin position="196"/>
        <end position="214"/>
    </location>
</feature>
<keyword evidence="9 13" id="KW-1133">Transmembrane helix</keyword>
<feature type="transmembrane region" description="Helical" evidence="13">
    <location>
        <begin position="416"/>
        <end position="438"/>
    </location>
</feature>